<organism evidence="14 15">
    <name type="scientific">Acidianus hospitalis</name>
    <dbReference type="NCBI Taxonomy" id="563177"/>
    <lineage>
        <taxon>Archaea</taxon>
        <taxon>Thermoproteota</taxon>
        <taxon>Thermoprotei</taxon>
        <taxon>Sulfolobales</taxon>
        <taxon>Sulfolobaceae</taxon>
        <taxon>Acidianus</taxon>
    </lineage>
</organism>
<evidence type="ECO:0000259" key="12">
    <source>
        <dbReference type="Pfam" id="PF03950"/>
    </source>
</evidence>
<accession>A0A2T9X3N4</accession>
<evidence type="ECO:0000256" key="2">
    <source>
        <dbReference type="ARBA" id="ARBA00008927"/>
    </source>
</evidence>
<dbReference type="SUPFAM" id="SSF50715">
    <property type="entry name" value="Ribosomal protein L25-like"/>
    <property type="match status" value="1"/>
</dbReference>
<dbReference type="InterPro" id="IPR000924">
    <property type="entry name" value="Glu/Gln-tRNA-synth"/>
</dbReference>
<dbReference type="EC" id="6.1.1.17" evidence="10"/>
<dbReference type="PRINTS" id="PR00987">
    <property type="entry name" value="TRNASYNTHGLU"/>
</dbReference>
<evidence type="ECO:0000256" key="3">
    <source>
        <dbReference type="ARBA" id="ARBA00022490"/>
    </source>
</evidence>
<dbReference type="Gene3D" id="2.40.240.10">
    <property type="entry name" value="Ribosomal Protein L25, Chain P"/>
    <property type="match status" value="1"/>
</dbReference>
<dbReference type="Gene3D" id="3.40.50.620">
    <property type="entry name" value="HUPs"/>
    <property type="match status" value="1"/>
</dbReference>
<keyword evidence="3 10" id="KW-0963">Cytoplasm</keyword>
<keyword evidence="5 10" id="KW-0547">Nucleotide-binding</keyword>
<dbReference type="GO" id="GO:0004818">
    <property type="term" value="F:glutamate-tRNA ligase activity"/>
    <property type="evidence" value="ECO:0007669"/>
    <property type="project" value="UniProtKB-UniRule"/>
</dbReference>
<dbReference type="SUPFAM" id="SSF52374">
    <property type="entry name" value="Nucleotidylyl transferase"/>
    <property type="match status" value="1"/>
</dbReference>
<dbReference type="AlphaFoldDB" id="A0A2T9X3N4"/>
<evidence type="ECO:0000256" key="4">
    <source>
        <dbReference type="ARBA" id="ARBA00022598"/>
    </source>
</evidence>
<dbReference type="CDD" id="cd09287">
    <property type="entry name" value="GluRS_non_core"/>
    <property type="match status" value="1"/>
</dbReference>
<evidence type="ECO:0000256" key="10">
    <source>
        <dbReference type="HAMAP-Rule" id="MF_02076"/>
    </source>
</evidence>
<dbReference type="Pfam" id="PF00749">
    <property type="entry name" value="tRNA-synt_1c"/>
    <property type="match status" value="1"/>
</dbReference>
<feature type="domain" description="Glutamyl/glutaminyl-tRNA synthetase class Ib anti-codon binding" evidence="12">
    <location>
        <begin position="411"/>
        <end position="481"/>
    </location>
</feature>
<dbReference type="InterPro" id="IPR004526">
    <property type="entry name" value="Glu-tRNA-synth_arc/euk"/>
</dbReference>
<gene>
    <name evidence="10" type="primary">gltX</name>
    <name evidence="14" type="ORF">DDW13_06550</name>
</gene>
<sequence>MEEIDEIIYKYALDNAVKHDGKAAVGPVMSKVLGEKPELKPKAKEIAKRVQEIVEKVNSMSLEDQKKELEAKFPEMLTKKKTEEEKKTLPPLPNVKGEVITRFAPNPDGPIHLGNTRAAILSYEYARMYKGKFILRFDDTDPKVKKPLREAYDWIREDLKWLGITWQEEFTASSRLERYYEVAKEMIEKGYAYVDTCSEEEFKKMKETRNFSLPCFNRSKPVEYNLELWEKMLERKFKEGEAVLRIKTDLNDPDPSKIDWVMARIVDTEKNPHPLVGDKYWVWPTYNFASAVDDHDYKITHILRAKEHMSNADKQKWVFNYMGWEIPEVMEFGRLKLEGFMMSKSKIKGMMEKGTTKDDPRLPTIAGLRRRGILPETIREIIIEVGVKPSDATISFENIAALNRKKLDPIAKRIMYVENYSEFTLEIPGEMTAKIPLSPSMKEFREITVKPGDKILVEKADAENQSIIRLVELCNVKVEGNKLVYVSKSVEDAKKMNAKIVQWVKKGEEVNVNVIKADPNQDLKIINGKAERYAINLNPDEIVQFIRYGFVRVDSKNESNNELTVIYAHE</sequence>
<dbReference type="GO" id="GO:0006424">
    <property type="term" value="P:glutamyl-tRNA aminoacylation"/>
    <property type="evidence" value="ECO:0007669"/>
    <property type="project" value="UniProtKB-UniRule"/>
</dbReference>
<feature type="domain" description="Glutamyl/glutaminyl-tRNA synthetase class Ib catalytic" evidence="11">
    <location>
        <begin position="98"/>
        <end position="408"/>
    </location>
</feature>
<dbReference type="InterPro" id="IPR050132">
    <property type="entry name" value="Gln/Glu-tRNA_Ligase"/>
</dbReference>
<dbReference type="Pfam" id="PF20974">
    <property type="entry name" value="tRNA-synt_1c_C2"/>
    <property type="match status" value="1"/>
</dbReference>
<keyword evidence="4 10" id="KW-0436">Ligase</keyword>
<dbReference type="NCBIfam" id="NF003169">
    <property type="entry name" value="PRK04156.1"/>
    <property type="match status" value="1"/>
</dbReference>
<evidence type="ECO:0000259" key="11">
    <source>
        <dbReference type="Pfam" id="PF00749"/>
    </source>
</evidence>
<dbReference type="InterPro" id="IPR020056">
    <property type="entry name" value="Rbsml_bL25/Gln-tRNA_synth_N"/>
</dbReference>
<dbReference type="InterPro" id="IPR011035">
    <property type="entry name" value="Ribosomal_bL25/Gln-tRNA_synth"/>
</dbReference>
<dbReference type="Proteomes" id="UP000245638">
    <property type="component" value="Unassembled WGS sequence"/>
</dbReference>
<feature type="domain" description="tRNA synthetases class I (E and Q) anti-codon binding" evidence="13">
    <location>
        <begin position="500"/>
        <end position="554"/>
    </location>
</feature>
<evidence type="ECO:0000256" key="6">
    <source>
        <dbReference type="ARBA" id="ARBA00022840"/>
    </source>
</evidence>
<evidence type="ECO:0000259" key="13">
    <source>
        <dbReference type="Pfam" id="PF20974"/>
    </source>
</evidence>
<dbReference type="GO" id="GO:0005524">
    <property type="term" value="F:ATP binding"/>
    <property type="evidence" value="ECO:0007669"/>
    <property type="project" value="UniProtKB-UniRule"/>
</dbReference>
<evidence type="ECO:0000256" key="1">
    <source>
        <dbReference type="ARBA" id="ARBA00004496"/>
    </source>
</evidence>
<comment type="function">
    <text evidence="10">Catalyzes the attachment of glutamate to tRNA(Glu) in a two-step reaction: glutamate is first activated by ATP to form Glu-AMP and then transferred to the acceptor end of tRNA(Glu).</text>
</comment>
<dbReference type="PANTHER" id="PTHR43097:SF5">
    <property type="entry name" value="GLUTAMATE--TRNA LIGASE"/>
    <property type="match status" value="1"/>
</dbReference>
<proteinExistence type="inferred from homology"/>
<dbReference type="PANTHER" id="PTHR43097">
    <property type="entry name" value="GLUTAMINE-TRNA LIGASE"/>
    <property type="match status" value="1"/>
</dbReference>
<dbReference type="FunFam" id="3.40.50.620:FF:000222">
    <property type="entry name" value="Glutamate--tRNA ligase"/>
    <property type="match status" value="1"/>
</dbReference>
<keyword evidence="6 10" id="KW-0067">ATP-binding</keyword>
<comment type="caution">
    <text evidence="14">The sequence shown here is derived from an EMBL/GenBank/DDBJ whole genome shotgun (WGS) entry which is preliminary data.</text>
</comment>
<reference evidence="14 15" key="1">
    <citation type="journal article" date="2015" name="Appl. Environ. Microbiol.">
        <title>Nanoarchaeota, Their Sulfolobales Host, and Nanoarchaeota Virus Distribution across Yellowstone National Park Hot Springs.</title>
        <authorList>
            <person name="Munson-McGee J.H."/>
            <person name="Field E.K."/>
            <person name="Bateson M."/>
            <person name="Rooney C."/>
            <person name="Stepanauskas R."/>
            <person name="Young M.J."/>
        </authorList>
    </citation>
    <scope>NUCLEOTIDE SEQUENCE [LARGE SCALE GENOMIC DNA]</scope>
    <source>
        <strain evidence="14">SCGC AC-742_N10</strain>
    </source>
</reference>
<comment type="subcellular location">
    <subcellularLocation>
        <location evidence="1 10">Cytoplasm</location>
    </subcellularLocation>
</comment>
<dbReference type="GO" id="GO:0005829">
    <property type="term" value="C:cytosol"/>
    <property type="evidence" value="ECO:0007669"/>
    <property type="project" value="TreeGrafter"/>
</dbReference>
<dbReference type="InterPro" id="IPR020059">
    <property type="entry name" value="Glu/Gln-tRNA-synth_Ib_codon-bd"/>
</dbReference>
<dbReference type="Gene3D" id="2.40.240.100">
    <property type="match status" value="1"/>
</dbReference>
<comment type="catalytic activity">
    <reaction evidence="9 10">
        <text>tRNA(Glu) + L-glutamate + ATP = L-glutamyl-tRNA(Glu) + AMP + diphosphate</text>
        <dbReference type="Rhea" id="RHEA:23540"/>
        <dbReference type="Rhea" id="RHEA-COMP:9663"/>
        <dbReference type="Rhea" id="RHEA-COMP:9680"/>
        <dbReference type="ChEBI" id="CHEBI:29985"/>
        <dbReference type="ChEBI" id="CHEBI:30616"/>
        <dbReference type="ChEBI" id="CHEBI:33019"/>
        <dbReference type="ChEBI" id="CHEBI:78442"/>
        <dbReference type="ChEBI" id="CHEBI:78520"/>
        <dbReference type="ChEBI" id="CHEBI:456215"/>
        <dbReference type="EC" id="6.1.1.17"/>
    </reaction>
</comment>
<dbReference type="EMBL" id="QEFD01000192">
    <property type="protein sequence ID" value="PVU74661.1"/>
    <property type="molecule type" value="Genomic_DNA"/>
</dbReference>
<evidence type="ECO:0000256" key="9">
    <source>
        <dbReference type="ARBA" id="ARBA00048351"/>
    </source>
</evidence>
<dbReference type="Pfam" id="PF03950">
    <property type="entry name" value="tRNA-synt_1c_C"/>
    <property type="match status" value="1"/>
</dbReference>
<evidence type="ECO:0000313" key="15">
    <source>
        <dbReference type="Proteomes" id="UP000245638"/>
    </source>
</evidence>
<dbReference type="GO" id="GO:0043604">
    <property type="term" value="P:amide biosynthetic process"/>
    <property type="evidence" value="ECO:0007669"/>
    <property type="project" value="TreeGrafter"/>
</dbReference>
<evidence type="ECO:0000256" key="7">
    <source>
        <dbReference type="ARBA" id="ARBA00022917"/>
    </source>
</evidence>
<name>A0A2T9X3N4_9CREN</name>
<dbReference type="InterPro" id="IPR020058">
    <property type="entry name" value="Glu/Gln-tRNA-synth_Ib_cat-dom"/>
</dbReference>
<keyword evidence="7 10" id="KW-0648">Protein biosynthesis</keyword>
<comment type="similarity">
    <text evidence="2 10">Belongs to the class-I aminoacyl-tRNA synthetase family. Glutamate--tRNA ligase type 2 subfamily.</text>
</comment>
<dbReference type="HAMAP" id="MF_02076">
    <property type="entry name" value="Glu_tRNA_synth_type2"/>
    <property type="match status" value="1"/>
</dbReference>
<dbReference type="InterPro" id="IPR049437">
    <property type="entry name" value="tRNA-synt_1c_C2"/>
</dbReference>
<evidence type="ECO:0000256" key="8">
    <source>
        <dbReference type="ARBA" id="ARBA00023146"/>
    </source>
</evidence>
<keyword evidence="8 10" id="KW-0030">Aminoacyl-tRNA synthetase</keyword>
<evidence type="ECO:0000313" key="14">
    <source>
        <dbReference type="EMBL" id="PVU74661.1"/>
    </source>
</evidence>
<protein>
    <recommendedName>
        <fullName evidence="10">Glutamate--tRNA ligase</fullName>
        <ecNumber evidence="10">6.1.1.17</ecNumber>
    </recommendedName>
    <alternativeName>
        <fullName evidence="10">Glutamyl-tRNA synthetase</fullName>
        <shortName evidence="10">GluRS</shortName>
    </alternativeName>
</protein>
<dbReference type="NCBIfam" id="TIGR00463">
    <property type="entry name" value="gltX_arch"/>
    <property type="match status" value="1"/>
</dbReference>
<feature type="short sequence motif" description="'HIGH' region" evidence="10">
    <location>
        <begin position="105"/>
        <end position="115"/>
    </location>
</feature>
<evidence type="ECO:0000256" key="5">
    <source>
        <dbReference type="ARBA" id="ARBA00022741"/>
    </source>
</evidence>
<dbReference type="InterPro" id="IPR014729">
    <property type="entry name" value="Rossmann-like_a/b/a_fold"/>
</dbReference>